<protein>
    <submittedName>
        <fullName evidence="7">ABC transporter substrate-binding protein</fullName>
    </submittedName>
</protein>
<accession>A0A916QFZ5</accession>
<dbReference type="RefSeq" id="WP_242457527.1">
    <property type="nucleotide sequence ID" value="NZ_BMAQ01000026.1"/>
</dbReference>
<keyword evidence="4" id="KW-0564">Palmitate</keyword>
<proteinExistence type="predicted"/>
<feature type="chain" id="PRO_5039349542" evidence="6">
    <location>
        <begin position="22"/>
        <end position="438"/>
    </location>
</feature>
<evidence type="ECO:0000256" key="2">
    <source>
        <dbReference type="ARBA" id="ARBA00022729"/>
    </source>
</evidence>
<keyword evidence="1" id="KW-1003">Cell membrane</keyword>
<dbReference type="AlphaFoldDB" id="A0A916QFZ5"/>
<dbReference type="SUPFAM" id="SSF53850">
    <property type="entry name" value="Periplasmic binding protein-like II"/>
    <property type="match status" value="1"/>
</dbReference>
<evidence type="ECO:0000256" key="3">
    <source>
        <dbReference type="ARBA" id="ARBA00023136"/>
    </source>
</evidence>
<feature type="signal peptide" evidence="6">
    <location>
        <begin position="1"/>
        <end position="21"/>
    </location>
</feature>
<dbReference type="Pfam" id="PF01547">
    <property type="entry name" value="SBP_bac_1"/>
    <property type="match status" value="1"/>
</dbReference>
<name>A0A916QFZ5_9BACL</name>
<dbReference type="PANTHER" id="PTHR43649:SF33">
    <property type="entry name" value="POLYGALACTURONAN_RHAMNOGALACTURONAN-BINDING PROTEIN YTCQ"/>
    <property type="match status" value="1"/>
</dbReference>
<dbReference type="Proteomes" id="UP000654993">
    <property type="component" value="Unassembled WGS sequence"/>
</dbReference>
<keyword evidence="2 6" id="KW-0732">Signal</keyword>
<reference evidence="7" key="2">
    <citation type="journal article" date="2021" name="Data Brief">
        <title>Draft genome sequence data of the facultative, thermophilic, xylanolytic bacterium Paenibacillus sp. strain DA-C8.</title>
        <authorList>
            <person name="Chhe C."/>
            <person name="Uke A."/>
            <person name="Baramee S."/>
            <person name="Ungkulpasvich U."/>
            <person name="Tachaapaikoon C."/>
            <person name="Pason P."/>
            <person name="Waeonukul R."/>
            <person name="Ratanakhanokchai K."/>
            <person name="Kosugi A."/>
        </authorList>
    </citation>
    <scope>NUCLEOTIDE SEQUENCE</scope>
    <source>
        <strain evidence="7">DA-C8</strain>
    </source>
</reference>
<evidence type="ECO:0000256" key="1">
    <source>
        <dbReference type="ARBA" id="ARBA00022475"/>
    </source>
</evidence>
<sequence>MKRKIILLVLLALMLIISACSGDGSKSTSNQRTNGEGREKVKIIVWVWDSAKTALDLNMEAFEKEYPHIEVEYQINGTDDVFNKFLVASTSGDAVPDVIAVQSSQLSRLVEVGSLLDITDRVEPYRDKMNAFKWPDTEKDGRIYAMPWDSGPVVMFYRKDIFEQAGLPSEPHEVGELIQTFEDYYEAAKIIKEKTGVYMYSDSQTASNNRFFETIMWQRGLWYFDEEGNVTLNTPEVVEIGEYLKKFMEEGLVYDAEPWSDSWLNGLKDNVATIVGASWFDGVLSGQVAPDYAGKWAVAKMPKWSLDDPYSSANDGGSNMAINKNSKYPEEAWAFVEFMLGRAESQLNMTVDGGLFASYEPIYEDERFQQPSEYFGGQDIRSIFAEAVTEIYPQSYTANFPMANQIMTNAFAKVFLNNVSVEQAFAEAEQEIKDKLIQ</sequence>
<dbReference type="InterPro" id="IPR050490">
    <property type="entry name" value="Bact_solute-bd_prot1"/>
</dbReference>
<dbReference type="CDD" id="cd13585">
    <property type="entry name" value="PBP2_TMBP_like"/>
    <property type="match status" value="1"/>
</dbReference>
<gene>
    <name evidence="7" type="ORF">PRECH8_20240</name>
</gene>
<dbReference type="EMBL" id="BMAQ01000026">
    <property type="protein sequence ID" value="GFR38728.1"/>
    <property type="molecule type" value="Genomic_DNA"/>
</dbReference>
<reference evidence="7" key="1">
    <citation type="submission" date="2020-08" db="EMBL/GenBank/DDBJ databases">
        <authorList>
            <person name="Uke A."/>
            <person name="Chhe C."/>
            <person name="Baramee S."/>
            <person name="Kosugi A."/>
        </authorList>
    </citation>
    <scope>NUCLEOTIDE SEQUENCE</scope>
    <source>
        <strain evidence="7">DA-C8</strain>
    </source>
</reference>
<keyword evidence="5" id="KW-0449">Lipoprotein</keyword>
<evidence type="ECO:0000256" key="5">
    <source>
        <dbReference type="ARBA" id="ARBA00023288"/>
    </source>
</evidence>
<dbReference type="Gene3D" id="3.40.190.10">
    <property type="entry name" value="Periplasmic binding protein-like II"/>
    <property type="match status" value="1"/>
</dbReference>
<comment type="caution">
    <text evidence="7">The sequence shown here is derived from an EMBL/GenBank/DDBJ whole genome shotgun (WGS) entry which is preliminary data.</text>
</comment>
<dbReference type="PANTHER" id="PTHR43649">
    <property type="entry name" value="ARABINOSE-BINDING PROTEIN-RELATED"/>
    <property type="match status" value="1"/>
</dbReference>
<dbReference type="PROSITE" id="PS51257">
    <property type="entry name" value="PROKAR_LIPOPROTEIN"/>
    <property type="match status" value="1"/>
</dbReference>
<organism evidence="7 8">
    <name type="scientific">Insulibacter thermoxylanivorax</name>
    <dbReference type="NCBI Taxonomy" id="2749268"/>
    <lineage>
        <taxon>Bacteria</taxon>
        <taxon>Bacillati</taxon>
        <taxon>Bacillota</taxon>
        <taxon>Bacilli</taxon>
        <taxon>Bacillales</taxon>
        <taxon>Paenibacillaceae</taxon>
        <taxon>Insulibacter</taxon>
    </lineage>
</organism>
<keyword evidence="8" id="KW-1185">Reference proteome</keyword>
<evidence type="ECO:0000256" key="4">
    <source>
        <dbReference type="ARBA" id="ARBA00023139"/>
    </source>
</evidence>
<dbReference type="InterPro" id="IPR006059">
    <property type="entry name" value="SBP"/>
</dbReference>
<evidence type="ECO:0000256" key="6">
    <source>
        <dbReference type="SAM" id="SignalP"/>
    </source>
</evidence>
<keyword evidence="3" id="KW-0472">Membrane</keyword>
<evidence type="ECO:0000313" key="7">
    <source>
        <dbReference type="EMBL" id="GFR38728.1"/>
    </source>
</evidence>
<evidence type="ECO:0000313" key="8">
    <source>
        <dbReference type="Proteomes" id="UP000654993"/>
    </source>
</evidence>